<organism evidence="1 2">
    <name type="scientific">Lasiosphaeria hispida</name>
    <dbReference type="NCBI Taxonomy" id="260671"/>
    <lineage>
        <taxon>Eukaryota</taxon>
        <taxon>Fungi</taxon>
        <taxon>Dikarya</taxon>
        <taxon>Ascomycota</taxon>
        <taxon>Pezizomycotina</taxon>
        <taxon>Sordariomycetes</taxon>
        <taxon>Sordariomycetidae</taxon>
        <taxon>Sordariales</taxon>
        <taxon>Lasiosphaeriaceae</taxon>
        <taxon>Lasiosphaeria</taxon>
    </lineage>
</organism>
<gene>
    <name evidence="1" type="ORF">B0T25DRAFT_606326</name>
</gene>
<reference evidence="1" key="1">
    <citation type="journal article" date="2023" name="Mol. Phylogenet. Evol.">
        <title>Genome-scale phylogeny and comparative genomics of the fungal order Sordariales.</title>
        <authorList>
            <person name="Hensen N."/>
            <person name="Bonometti L."/>
            <person name="Westerberg I."/>
            <person name="Brannstrom I.O."/>
            <person name="Guillou S."/>
            <person name="Cros-Aarteil S."/>
            <person name="Calhoun S."/>
            <person name="Haridas S."/>
            <person name="Kuo A."/>
            <person name="Mondo S."/>
            <person name="Pangilinan J."/>
            <person name="Riley R."/>
            <person name="LaButti K."/>
            <person name="Andreopoulos B."/>
            <person name="Lipzen A."/>
            <person name="Chen C."/>
            <person name="Yan M."/>
            <person name="Daum C."/>
            <person name="Ng V."/>
            <person name="Clum A."/>
            <person name="Steindorff A."/>
            <person name="Ohm R.A."/>
            <person name="Martin F."/>
            <person name="Silar P."/>
            <person name="Natvig D.O."/>
            <person name="Lalanne C."/>
            <person name="Gautier V."/>
            <person name="Ament-Velasquez S.L."/>
            <person name="Kruys A."/>
            <person name="Hutchinson M.I."/>
            <person name="Powell A.J."/>
            <person name="Barry K."/>
            <person name="Miller A.N."/>
            <person name="Grigoriev I.V."/>
            <person name="Debuchy R."/>
            <person name="Gladieux P."/>
            <person name="Hiltunen Thoren M."/>
            <person name="Johannesson H."/>
        </authorList>
    </citation>
    <scope>NUCLEOTIDE SEQUENCE</scope>
    <source>
        <strain evidence="1">CBS 955.72</strain>
    </source>
</reference>
<name>A0AAJ0HGX3_9PEZI</name>
<protein>
    <submittedName>
        <fullName evidence="1">Uncharacterized protein</fullName>
    </submittedName>
</protein>
<proteinExistence type="predicted"/>
<keyword evidence="2" id="KW-1185">Reference proteome</keyword>
<dbReference type="Proteomes" id="UP001275084">
    <property type="component" value="Unassembled WGS sequence"/>
</dbReference>
<comment type="caution">
    <text evidence="1">The sequence shown here is derived from an EMBL/GenBank/DDBJ whole genome shotgun (WGS) entry which is preliminary data.</text>
</comment>
<evidence type="ECO:0000313" key="1">
    <source>
        <dbReference type="EMBL" id="KAK3352473.1"/>
    </source>
</evidence>
<accession>A0AAJ0HGX3</accession>
<dbReference type="AlphaFoldDB" id="A0AAJ0HGX3"/>
<dbReference type="EMBL" id="JAUIQD010000004">
    <property type="protein sequence ID" value="KAK3352473.1"/>
    <property type="molecule type" value="Genomic_DNA"/>
</dbReference>
<reference evidence="1" key="2">
    <citation type="submission" date="2023-06" db="EMBL/GenBank/DDBJ databases">
        <authorList>
            <consortium name="Lawrence Berkeley National Laboratory"/>
            <person name="Haridas S."/>
            <person name="Hensen N."/>
            <person name="Bonometti L."/>
            <person name="Westerberg I."/>
            <person name="Brannstrom I.O."/>
            <person name="Guillou S."/>
            <person name="Cros-Aarteil S."/>
            <person name="Calhoun S."/>
            <person name="Kuo A."/>
            <person name="Mondo S."/>
            <person name="Pangilinan J."/>
            <person name="Riley R."/>
            <person name="Labutti K."/>
            <person name="Andreopoulos B."/>
            <person name="Lipzen A."/>
            <person name="Chen C."/>
            <person name="Yanf M."/>
            <person name="Daum C."/>
            <person name="Ng V."/>
            <person name="Clum A."/>
            <person name="Steindorff A."/>
            <person name="Ohm R."/>
            <person name="Martin F."/>
            <person name="Silar P."/>
            <person name="Natvig D."/>
            <person name="Lalanne C."/>
            <person name="Gautier V."/>
            <person name="Ament-Velasquez S.L."/>
            <person name="Kruys A."/>
            <person name="Hutchinson M.I."/>
            <person name="Powell A.J."/>
            <person name="Barry K."/>
            <person name="Miller A.N."/>
            <person name="Grigoriev I.V."/>
            <person name="Debuchy R."/>
            <person name="Gladieux P."/>
            <person name="Thoren M.H."/>
            <person name="Johannesson H."/>
        </authorList>
    </citation>
    <scope>NUCLEOTIDE SEQUENCE</scope>
    <source>
        <strain evidence="1">CBS 955.72</strain>
    </source>
</reference>
<evidence type="ECO:0000313" key="2">
    <source>
        <dbReference type="Proteomes" id="UP001275084"/>
    </source>
</evidence>
<sequence>MANPDANPLPLTRQNLELLNSLNGDTMRSDDPSLIGPSDSNLGISTTSSGFAVQARENGILYEDESGPPYDVDTIHYHLEQHRTSTQPSEHTHQRYCQAISRSHNEAAVATKMDQMGILKVYDNDHYDCAPNRIITGIPEEVDFRKGLSNPVPDRIEGLYVNQELPSALCNRSLHRDERGALTSCHFALEHKRTDGDLGLAKLQAAYYGATMVYARNQALDQAKQDAAHQQGVGAVVDKVAGETGVLTCTTDGQEAHVFAHYCDDQGQYHQHRVASESLLEYPNRGRQLIRNAQDFARNKAFEVAAVLGIAEGKTWLDEEEKEKEEKKRDSALTLCIAARHHYKVGAILEYDTPS</sequence>